<dbReference type="Gene3D" id="3.90.1530.30">
    <property type="match status" value="1"/>
</dbReference>
<evidence type="ECO:0000313" key="7">
    <source>
        <dbReference type="Proteomes" id="UP000192288"/>
    </source>
</evidence>
<dbReference type="GeneID" id="97231204"/>
<evidence type="ECO:0000256" key="3">
    <source>
        <dbReference type="ARBA" id="ARBA00022829"/>
    </source>
</evidence>
<dbReference type="AlphaFoldDB" id="A0A1X0VCZ6"/>
<comment type="caution">
    <text evidence="6">The sequence shown here is derived from an EMBL/GenBank/DDBJ whole genome shotgun (WGS) entry which is preliminary data.</text>
</comment>
<dbReference type="RefSeq" id="WP_004914254.1">
    <property type="nucleotide sequence ID" value="NZ_JBAGCU010000009.1"/>
</dbReference>
<dbReference type="Pfam" id="PF23552">
    <property type="entry name" value="ParB_C"/>
    <property type="match status" value="1"/>
</dbReference>
<comment type="subcellular location">
    <subcellularLocation>
        <location evidence="1">Cytoplasm</location>
        <location evidence="1">Nucleoid</location>
    </subcellularLocation>
</comment>
<dbReference type="FunFam" id="1.10.10.2830:FF:000001">
    <property type="entry name" value="Chromosome partitioning protein ParB"/>
    <property type="match status" value="1"/>
</dbReference>
<keyword evidence="4 6" id="KW-0238">DNA-binding</keyword>
<dbReference type="eggNOG" id="COG1475">
    <property type="taxonomic scope" value="Bacteria"/>
</dbReference>
<dbReference type="SUPFAM" id="SSF109709">
    <property type="entry name" value="KorB DNA-binding domain-like"/>
    <property type="match status" value="1"/>
</dbReference>
<gene>
    <name evidence="6" type="ORF">BMR96_06465</name>
</gene>
<dbReference type="InterPro" id="IPR041468">
    <property type="entry name" value="HTH_ParB/Spo0J"/>
</dbReference>
<feature type="domain" description="ParB-like N-terminal" evidence="5">
    <location>
        <begin position="43"/>
        <end position="132"/>
    </location>
</feature>
<evidence type="ECO:0000256" key="4">
    <source>
        <dbReference type="ARBA" id="ARBA00023125"/>
    </source>
</evidence>
<dbReference type="Pfam" id="PF02195">
    <property type="entry name" value="ParB_N"/>
    <property type="match status" value="1"/>
</dbReference>
<dbReference type="InterPro" id="IPR057240">
    <property type="entry name" value="ParB_dimer_C"/>
</dbReference>
<comment type="similarity">
    <text evidence="2">Belongs to the ParB family.</text>
</comment>
<dbReference type="InterPro" id="IPR004437">
    <property type="entry name" value="ParB/RepB/Spo0J"/>
</dbReference>
<dbReference type="SUPFAM" id="SSF110849">
    <property type="entry name" value="ParB/Sulfiredoxin"/>
    <property type="match status" value="1"/>
</dbReference>
<dbReference type="GO" id="GO:0003677">
    <property type="term" value="F:DNA binding"/>
    <property type="evidence" value="ECO:0007669"/>
    <property type="project" value="UniProtKB-KW"/>
</dbReference>
<dbReference type="FunFam" id="3.90.1530.30:FF:000001">
    <property type="entry name" value="Chromosome partitioning protein ParB"/>
    <property type="match status" value="1"/>
</dbReference>
<name>A0A1X0VCZ6_LEUPS</name>
<evidence type="ECO:0000259" key="5">
    <source>
        <dbReference type="SMART" id="SM00470"/>
    </source>
</evidence>
<dbReference type="Pfam" id="PF17762">
    <property type="entry name" value="HTH_ParB"/>
    <property type="match status" value="1"/>
</dbReference>
<proteinExistence type="inferred from homology"/>
<dbReference type="NCBIfam" id="TIGR00180">
    <property type="entry name" value="parB_part"/>
    <property type="match status" value="1"/>
</dbReference>
<dbReference type="GO" id="GO:0007059">
    <property type="term" value="P:chromosome segregation"/>
    <property type="evidence" value="ECO:0007669"/>
    <property type="project" value="UniProtKB-KW"/>
</dbReference>
<dbReference type="CDD" id="cd16393">
    <property type="entry name" value="SPO0J_N"/>
    <property type="match status" value="1"/>
</dbReference>
<dbReference type="InterPro" id="IPR036086">
    <property type="entry name" value="ParB/Sulfiredoxin_sf"/>
</dbReference>
<dbReference type="Proteomes" id="UP000192288">
    <property type="component" value="Unassembled WGS sequence"/>
</dbReference>
<organism evidence="6 7">
    <name type="scientific">Leuconostoc pseudomesenteroides</name>
    <dbReference type="NCBI Taxonomy" id="33968"/>
    <lineage>
        <taxon>Bacteria</taxon>
        <taxon>Bacillati</taxon>
        <taxon>Bacillota</taxon>
        <taxon>Bacilli</taxon>
        <taxon>Lactobacillales</taxon>
        <taxon>Lactobacillaceae</taxon>
        <taxon>Leuconostoc</taxon>
    </lineage>
</organism>
<dbReference type="GO" id="GO:0045881">
    <property type="term" value="P:positive regulation of sporulation resulting in formation of a cellular spore"/>
    <property type="evidence" value="ECO:0007669"/>
    <property type="project" value="TreeGrafter"/>
</dbReference>
<evidence type="ECO:0000256" key="2">
    <source>
        <dbReference type="ARBA" id="ARBA00006295"/>
    </source>
</evidence>
<dbReference type="InterPro" id="IPR050336">
    <property type="entry name" value="Chromosome_partition/occlusion"/>
</dbReference>
<protein>
    <submittedName>
        <fullName evidence="6">DNA-binding protein</fullName>
    </submittedName>
</protein>
<reference evidence="6 7" key="1">
    <citation type="journal article" date="2017" name="Front. Microbiol.">
        <title>Genomic Characterization of Dairy Associated Leuconostoc Species and Diversity of Leuconostocs in Undefined Mixed Mesophilic Starter Cultures.</title>
        <authorList>
            <person name="Frantzen C.A."/>
            <person name="Kot W."/>
            <person name="Pedersen T.B."/>
            <person name="Ardo Y.M."/>
            <person name="Broadbent J.R."/>
            <person name="Neve H."/>
            <person name="Hansen L.H."/>
            <person name="Dal Bello F."/>
            <person name="Ostlie H.M."/>
            <person name="Kleppen H.P."/>
            <person name="Vogensen F.K."/>
            <person name="Holo H."/>
        </authorList>
    </citation>
    <scope>NUCLEOTIDE SEQUENCE [LARGE SCALE GENOMIC DNA]</scope>
    <source>
        <strain evidence="6 7">LMGCF08</strain>
    </source>
</reference>
<dbReference type="Gene3D" id="1.10.10.2830">
    <property type="match status" value="1"/>
</dbReference>
<dbReference type="InterPro" id="IPR003115">
    <property type="entry name" value="ParB_N"/>
</dbReference>
<dbReference type="EMBL" id="MPLS01000021">
    <property type="protein sequence ID" value="ORI97561.1"/>
    <property type="molecule type" value="Genomic_DNA"/>
</dbReference>
<dbReference type="GO" id="GO:0005694">
    <property type="term" value="C:chromosome"/>
    <property type="evidence" value="ECO:0007669"/>
    <property type="project" value="TreeGrafter"/>
</dbReference>
<evidence type="ECO:0000256" key="1">
    <source>
        <dbReference type="ARBA" id="ARBA00004453"/>
    </source>
</evidence>
<sequence length="302" mass="32731">MANKKGGLGKGMSSLFGANNVSKSAVEHTKSATKEPTATENVVQLNLSAIKPNPFQPRRHFDETKLQELATSVQDSGVLTPIIVREDGKSYQIIAGERRVRASRLAKLTTIPAIVRQVDDDTMAAVALIENLQRDDLNVIEEAQAFDALMTRLSLSQAQLAEKVGKDRATVANALRLLKLPENVQTLLQDGDLSMGQARALLGLKKKSQIDKVVATIMARGLNVRQVEALVKQINESGDEPAASEKPQISPFIAAVATQLEEKFGTKVKVNTATKGNGKIEINYVSNDDLSRILALLNIEVD</sequence>
<dbReference type="PANTHER" id="PTHR33375:SF1">
    <property type="entry name" value="CHROMOSOME-PARTITIONING PROTEIN PARB-RELATED"/>
    <property type="match status" value="1"/>
</dbReference>
<dbReference type="STRING" id="33968.BMS77_06955"/>
<dbReference type="PANTHER" id="PTHR33375">
    <property type="entry name" value="CHROMOSOME-PARTITIONING PROTEIN PARB-RELATED"/>
    <property type="match status" value="1"/>
</dbReference>
<dbReference type="SMART" id="SM00470">
    <property type="entry name" value="ParB"/>
    <property type="match status" value="1"/>
</dbReference>
<evidence type="ECO:0000313" key="6">
    <source>
        <dbReference type="EMBL" id="ORI97561.1"/>
    </source>
</evidence>
<accession>A0A1X0VCZ6</accession>
<keyword evidence="3" id="KW-0159">Chromosome partition</keyword>
<dbReference type="GO" id="GO:0009295">
    <property type="term" value="C:nucleoid"/>
    <property type="evidence" value="ECO:0007669"/>
    <property type="project" value="UniProtKB-SubCell"/>
</dbReference>